<dbReference type="NCBIfam" id="TIGR00797">
    <property type="entry name" value="matE"/>
    <property type="match status" value="1"/>
</dbReference>
<dbReference type="PANTHER" id="PTHR42893:SF46">
    <property type="entry name" value="PROTEIN DETOXIFICATION 44, CHLOROPLASTIC"/>
    <property type="match status" value="1"/>
</dbReference>
<comment type="caution">
    <text evidence="7">The sequence shown here is derived from an EMBL/GenBank/DDBJ whole genome shotgun (WGS) entry which is preliminary data.</text>
</comment>
<name>A0AAV9I7K0_9RHOD</name>
<dbReference type="GO" id="GO:0016020">
    <property type="term" value="C:membrane"/>
    <property type="evidence" value="ECO:0007669"/>
    <property type="project" value="UniProtKB-SubCell"/>
</dbReference>
<dbReference type="GO" id="GO:0042910">
    <property type="term" value="F:xenobiotic transmembrane transporter activity"/>
    <property type="evidence" value="ECO:0007669"/>
    <property type="project" value="InterPro"/>
</dbReference>
<comment type="subcellular location">
    <subcellularLocation>
        <location evidence="1">Membrane</location>
        <topology evidence="1">Multi-pass membrane protein</topology>
    </subcellularLocation>
</comment>
<dbReference type="InterPro" id="IPR044644">
    <property type="entry name" value="DinF-like"/>
</dbReference>
<proteinExistence type="inferred from homology"/>
<feature type="transmembrane region" description="Helical" evidence="6">
    <location>
        <begin position="387"/>
        <end position="406"/>
    </location>
</feature>
<feature type="transmembrane region" description="Helical" evidence="6">
    <location>
        <begin position="261"/>
        <end position="283"/>
    </location>
</feature>
<reference evidence="7 8" key="1">
    <citation type="submission" date="2022-07" db="EMBL/GenBank/DDBJ databases">
        <title>Genome-wide signatures of adaptation to extreme environments.</title>
        <authorList>
            <person name="Cho C.H."/>
            <person name="Yoon H.S."/>
        </authorList>
    </citation>
    <scope>NUCLEOTIDE SEQUENCE [LARGE SCALE GENOMIC DNA]</scope>
    <source>
        <strain evidence="7 8">108.79 E11</strain>
    </source>
</reference>
<dbReference type="AlphaFoldDB" id="A0AAV9I7K0"/>
<accession>A0AAV9I7K0</accession>
<dbReference type="Pfam" id="PF01554">
    <property type="entry name" value="MatE"/>
    <property type="match status" value="2"/>
</dbReference>
<evidence type="ECO:0000313" key="8">
    <source>
        <dbReference type="Proteomes" id="UP001300502"/>
    </source>
</evidence>
<evidence type="ECO:0000313" key="7">
    <source>
        <dbReference type="EMBL" id="KAK4523281.1"/>
    </source>
</evidence>
<feature type="transmembrane region" description="Helical" evidence="6">
    <location>
        <begin position="426"/>
        <end position="447"/>
    </location>
</feature>
<keyword evidence="8" id="KW-1185">Reference proteome</keyword>
<keyword evidence="4 6" id="KW-1133">Transmembrane helix</keyword>
<feature type="transmembrane region" description="Helical" evidence="6">
    <location>
        <begin position="459"/>
        <end position="478"/>
    </location>
</feature>
<evidence type="ECO:0000256" key="3">
    <source>
        <dbReference type="ARBA" id="ARBA00022692"/>
    </source>
</evidence>
<dbReference type="Proteomes" id="UP001300502">
    <property type="component" value="Unassembled WGS sequence"/>
</dbReference>
<dbReference type="GO" id="GO:0015297">
    <property type="term" value="F:antiporter activity"/>
    <property type="evidence" value="ECO:0007669"/>
    <property type="project" value="InterPro"/>
</dbReference>
<evidence type="ECO:0000256" key="4">
    <source>
        <dbReference type="ARBA" id="ARBA00022989"/>
    </source>
</evidence>
<feature type="transmembrane region" description="Helical" evidence="6">
    <location>
        <begin position="235"/>
        <end position="255"/>
    </location>
</feature>
<dbReference type="InterPro" id="IPR002528">
    <property type="entry name" value="MATE_fam"/>
</dbReference>
<evidence type="ECO:0000256" key="6">
    <source>
        <dbReference type="SAM" id="Phobius"/>
    </source>
</evidence>
<dbReference type="PANTHER" id="PTHR42893">
    <property type="entry name" value="PROTEIN DETOXIFICATION 44, CHLOROPLASTIC-RELATED"/>
    <property type="match status" value="1"/>
</dbReference>
<evidence type="ECO:0000256" key="5">
    <source>
        <dbReference type="ARBA" id="ARBA00023136"/>
    </source>
</evidence>
<sequence>MFVLSKQACWCTQTRRIVSKTLSYPKYLFSYKTLGRPHTSPIILLSKLPNEKSDHSRSSQQSFVQLEAENNASRPFTEGYQYDSIIWSVAVPSYASMLLDPLSALVDTIYVGRLGSIPLGGVGLSNTIFGYFTFLFFFLVITTTSSVATAAAKNDKTEVSKIVCHSIWIALVLGLLISIFVITYAPVILTKVGAAPAMIPAAAAYLRVRATAAPIILIFYVLSGTFRGLKDLKKSVYASVVSNLVNLFLDPIFMFSMQLGVTGAALATAISQAASTGVLWYFLVRQGYLKWSHFFPLPTRQQLRDILRPGLSISMRSIFDRTSFALATSKGASLGVQEAASMEIVKQIWIVVGTSWWPLSVAAQSLIANYYVSRDGRQHMKILSRRILQWSLRIGISIALLVVLSRHFLPRLFTNDPRVLRMSPKLLFIAAFFMPFSAVSNILDGILSAWRDYDYTAKVIMIAGIACVSSLYILLAIWPTIYSVWVSIGVLVLGRCFLLLQRYYTLGAKEEY</sequence>
<organism evidence="7 8">
    <name type="scientific">Galdieria yellowstonensis</name>
    <dbReference type="NCBI Taxonomy" id="3028027"/>
    <lineage>
        <taxon>Eukaryota</taxon>
        <taxon>Rhodophyta</taxon>
        <taxon>Bangiophyceae</taxon>
        <taxon>Galdieriales</taxon>
        <taxon>Galdieriaceae</taxon>
        <taxon>Galdieria</taxon>
    </lineage>
</organism>
<dbReference type="EMBL" id="JANCYU010000013">
    <property type="protein sequence ID" value="KAK4523281.1"/>
    <property type="molecule type" value="Genomic_DNA"/>
</dbReference>
<protein>
    <submittedName>
        <fullName evidence="7">Uncharacterized protein</fullName>
    </submittedName>
</protein>
<keyword evidence="5 6" id="KW-0472">Membrane</keyword>
<feature type="transmembrane region" description="Helical" evidence="6">
    <location>
        <begin position="128"/>
        <end position="150"/>
    </location>
</feature>
<gene>
    <name evidence="7" type="ORF">GAYE_PCTG50G1174</name>
</gene>
<evidence type="ECO:0000256" key="1">
    <source>
        <dbReference type="ARBA" id="ARBA00004141"/>
    </source>
</evidence>
<comment type="similarity">
    <text evidence="2">Belongs to the multi antimicrobial extrusion (MATE) (TC 2.A.66.1) family.</text>
</comment>
<evidence type="ECO:0000256" key="2">
    <source>
        <dbReference type="ARBA" id="ARBA00010199"/>
    </source>
</evidence>
<feature type="transmembrane region" description="Helical" evidence="6">
    <location>
        <begin position="484"/>
        <end position="504"/>
    </location>
</feature>
<feature type="transmembrane region" description="Helical" evidence="6">
    <location>
        <begin position="204"/>
        <end position="223"/>
    </location>
</feature>
<feature type="transmembrane region" description="Helical" evidence="6">
    <location>
        <begin position="162"/>
        <end position="184"/>
    </location>
</feature>
<keyword evidence="3 6" id="KW-0812">Transmembrane</keyword>